<feature type="compositionally biased region" description="Basic and acidic residues" evidence="1">
    <location>
        <begin position="136"/>
        <end position="148"/>
    </location>
</feature>
<sequence>MWMPWNGLIVIGKRIELLGRNTQKPRMWDPKIESEYWGLEDVKKTILKETAGLSQGRMGVKLQQSAANALQASAGLGKDNPKEVGKQEFNKIGTESESAGTTTGSRRGSGFKERSRFTWGGTSGEDMRSRGYKLGQNKDELRSSGEKLVEKKLSGEKLRSSGEELVFKEEKLGTSEEDLRSTGDEIQSSAKKLGPSRQKLGTSGEKLKGSKMGSINEEQIERVVEVTGNESNKMTDAEMEIPFERMEGNDEKLEGAEKVVEDVLGGVSSTDESVSMEEKEVIDEDLCLPKVIHSLAYSGDFLSTEKSLPLLEEACTAMRSRWTVCSCVGLSDCTAQYMNYEPNHRTSPLTGLPFLLGYQMHSTETTERKSKDQDAVTDGNQLVSDVWGYYSVPIDCC</sequence>
<organism evidence="2 3">
    <name type="scientific">Rhinolophus ferrumequinum</name>
    <name type="common">Greater horseshoe bat</name>
    <dbReference type="NCBI Taxonomy" id="59479"/>
    <lineage>
        <taxon>Eukaryota</taxon>
        <taxon>Metazoa</taxon>
        <taxon>Chordata</taxon>
        <taxon>Craniata</taxon>
        <taxon>Vertebrata</taxon>
        <taxon>Euteleostomi</taxon>
        <taxon>Mammalia</taxon>
        <taxon>Eutheria</taxon>
        <taxon>Laurasiatheria</taxon>
        <taxon>Chiroptera</taxon>
        <taxon>Yinpterochiroptera</taxon>
        <taxon>Rhinolophoidea</taxon>
        <taxon>Rhinolophidae</taxon>
        <taxon>Rhinolophinae</taxon>
        <taxon>Rhinolophus</taxon>
    </lineage>
</organism>
<feature type="compositionally biased region" description="Basic and acidic residues" evidence="1">
    <location>
        <begin position="169"/>
        <end position="183"/>
    </location>
</feature>
<comment type="caution">
    <text evidence="2">The sequence shown here is derived from an EMBL/GenBank/DDBJ whole genome shotgun (WGS) entry which is preliminary data.</text>
</comment>
<dbReference type="EMBL" id="JACAGC010000011">
    <property type="protein sequence ID" value="KAF6333451.1"/>
    <property type="molecule type" value="Genomic_DNA"/>
</dbReference>
<feature type="region of interest" description="Disordered" evidence="1">
    <location>
        <begin position="90"/>
        <end position="148"/>
    </location>
</feature>
<feature type="region of interest" description="Disordered" evidence="1">
    <location>
        <begin position="169"/>
        <end position="212"/>
    </location>
</feature>
<accession>A0A7J7W819</accession>
<reference evidence="2 3" key="1">
    <citation type="journal article" date="2020" name="Nature">
        <title>Six reference-quality genomes reveal evolution of bat adaptations.</title>
        <authorList>
            <person name="Jebb D."/>
            <person name="Huang Z."/>
            <person name="Pippel M."/>
            <person name="Hughes G.M."/>
            <person name="Lavrichenko K."/>
            <person name="Devanna P."/>
            <person name="Winkler S."/>
            <person name="Jermiin L.S."/>
            <person name="Skirmuntt E.C."/>
            <person name="Katzourakis A."/>
            <person name="Burkitt-Gray L."/>
            <person name="Ray D.A."/>
            <person name="Sullivan K.A.M."/>
            <person name="Roscito J.G."/>
            <person name="Kirilenko B.M."/>
            <person name="Davalos L.M."/>
            <person name="Corthals A.P."/>
            <person name="Power M.L."/>
            <person name="Jones G."/>
            <person name="Ransome R.D."/>
            <person name="Dechmann D.K.N."/>
            <person name="Locatelli A.G."/>
            <person name="Puechmaille S.J."/>
            <person name="Fedrigo O."/>
            <person name="Jarvis E.D."/>
            <person name="Hiller M."/>
            <person name="Vernes S.C."/>
            <person name="Myers E.W."/>
            <person name="Teeling E.C."/>
        </authorList>
    </citation>
    <scope>NUCLEOTIDE SEQUENCE [LARGE SCALE GENOMIC DNA]</scope>
    <source>
        <strain evidence="2">MRhiFer1</strain>
        <tissue evidence="2">Lung</tissue>
    </source>
</reference>
<evidence type="ECO:0000256" key="1">
    <source>
        <dbReference type="SAM" id="MobiDB-lite"/>
    </source>
</evidence>
<evidence type="ECO:0000313" key="2">
    <source>
        <dbReference type="EMBL" id="KAF6333451.1"/>
    </source>
</evidence>
<gene>
    <name evidence="2" type="ORF">mRhiFer1_008203</name>
</gene>
<protein>
    <submittedName>
        <fullName evidence="2">Uncharacterized protein</fullName>
    </submittedName>
</protein>
<feature type="compositionally biased region" description="Low complexity" evidence="1">
    <location>
        <begin position="93"/>
        <end position="108"/>
    </location>
</feature>
<dbReference type="AlphaFoldDB" id="A0A7J7W819"/>
<name>A0A7J7W819_RHIFE</name>
<evidence type="ECO:0000313" key="3">
    <source>
        <dbReference type="Proteomes" id="UP000585614"/>
    </source>
</evidence>
<dbReference type="Proteomes" id="UP000585614">
    <property type="component" value="Unassembled WGS sequence"/>
</dbReference>
<proteinExistence type="predicted"/>